<protein>
    <submittedName>
        <fullName evidence="1">Uncharacterized protein</fullName>
    </submittedName>
</protein>
<dbReference type="EMBL" id="SHOE01000009">
    <property type="protein sequence ID" value="NKJ68267.1"/>
    <property type="molecule type" value="Genomic_DNA"/>
</dbReference>
<dbReference type="Proteomes" id="UP000778757">
    <property type="component" value="Unassembled WGS sequence"/>
</dbReference>
<accession>A0ABX1HXW3</accession>
<name>A0ABX1HXW3_9VIBR</name>
<sequence length="97" mass="11688">MNLLAFDKRCALERIKQLDVKPFLTSDEQRDYQNRVEIVEEYDRQFRKNWKSDRRDWIKAQLRKGYLTTEQSEEKFSQLDSDADLILGKPKYPWGSA</sequence>
<evidence type="ECO:0000313" key="1">
    <source>
        <dbReference type="EMBL" id="NKJ68267.1"/>
    </source>
</evidence>
<comment type="caution">
    <text evidence="1">The sequence shown here is derived from an EMBL/GenBank/DDBJ whole genome shotgun (WGS) entry which is preliminary data.</text>
</comment>
<evidence type="ECO:0000313" key="2">
    <source>
        <dbReference type="Proteomes" id="UP000778757"/>
    </source>
</evidence>
<organism evidence="1 2">
    <name type="scientific">Vibrio chemaguriensis</name>
    <dbReference type="NCBI Taxonomy" id="2527672"/>
    <lineage>
        <taxon>Bacteria</taxon>
        <taxon>Pseudomonadati</taxon>
        <taxon>Pseudomonadota</taxon>
        <taxon>Gammaproteobacteria</taxon>
        <taxon>Vibrionales</taxon>
        <taxon>Vibrionaceae</taxon>
        <taxon>Vibrio</taxon>
    </lineage>
</organism>
<proteinExistence type="predicted"/>
<gene>
    <name evidence="1" type="ORF">EX191_10760</name>
</gene>
<keyword evidence="2" id="KW-1185">Reference proteome</keyword>
<dbReference type="RefSeq" id="WP_193447709.1">
    <property type="nucleotide sequence ID" value="NZ_SHOE01000009.1"/>
</dbReference>
<reference evidence="1 2" key="1">
    <citation type="journal article" date="2019" name="Curr. Microbiol.">
        <title>Vibrio chemaguriensis sp. nov., from Sundarbans, Bay of Bengal.</title>
        <authorList>
            <person name="Ghosh A."/>
            <person name="Bhadury P."/>
        </authorList>
    </citation>
    <scope>NUCLEOTIDE SEQUENCE [LARGE SCALE GENOMIC DNA]</scope>
    <source>
        <strain evidence="1 2">Iso1</strain>
    </source>
</reference>